<dbReference type="InterPro" id="IPR056761">
    <property type="entry name" value="Ufl1-like_C"/>
</dbReference>
<dbReference type="InterPro" id="IPR056579">
    <property type="entry name" value="Ufl1_N"/>
</dbReference>
<evidence type="ECO:0000259" key="9">
    <source>
        <dbReference type="Pfam" id="PF09743"/>
    </source>
</evidence>
<organism>
    <name type="scientific">Macaca fascicularis</name>
    <name type="common">Crab-eating macaque</name>
    <name type="synonym">Cynomolgus monkey</name>
    <dbReference type="NCBI Taxonomy" id="9541"/>
    <lineage>
        <taxon>Eukaryota</taxon>
        <taxon>Metazoa</taxon>
        <taxon>Chordata</taxon>
        <taxon>Craniata</taxon>
        <taxon>Vertebrata</taxon>
        <taxon>Euteleostomi</taxon>
        <taxon>Mammalia</taxon>
        <taxon>Eutheria</taxon>
        <taxon>Euarchontoglires</taxon>
        <taxon>Primates</taxon>
        <taxon>Haplorrhini</taxon>
        <taxon>Catarrhini</taxon>
        <taxon>Cercopithecidae</taxon>
        <taxon>Cercopithecinae</taxon>
        <taxon>Macaca</taxon>
    </lineage>
</organism>
<name>G7P426_MACFA</name>
<dbReference type="GO" id="GO:0034976">
    <property type="term" value="P:response to endoplasmic reticulum stress"/>
    <property type="evidence" value="ECO:0007669"/>
    <property type="project" value="TreeGrafter"/>
</dbReference>
<evidence type="ECO:0000256" key="2">
    <source>
        <dbReference type="ARBA" id="ARBA00019780"/>
    </source>
</evidence>
<feature type="coiled-coil region" evidence="7">
    <location>
        <begin position="866"/>
        <end position="896"/>
    </location>
</feature>
<evidence type="ECO:0000256" key="3">
    <source>
        <dbReference type="ARBA" id="ARBA00022679"/>
    </source>
</evidence>
<accession>G7P426</accession>
<keyword evidence="7" id="KW-0175">Coiled coil</keyword>
<evidence type="ECO:0000259" key="11">
    <source>
        <dbReference type="Pfam" id="PF25041"/>
    </source>
</evidence>
<dbReference type="AlphaFoldDB" id="G7P426"/>
<dbReference type="PANTHER" id="PTHR31057">
    <property type="entry name" value="E3 UFM1-PROTEIN LIGASE 1"/>
    <property type="match status" value="1"/>
</dbReference>
<proteinExistence type="inferred from homology"/>
<dbReference type="InterPro" id="IPR018611">
    <property type="entry name" value="Ufl1"/>
</dbReference>
<feature type="compositionally biased region" description="Basic residues" evidence="8">
    <location>
        <begin position="29"/>
        <end position="40"/>
    </location>
</feature>
<comment type="similarity">
    <text evidence="1">Belongs to the UFL1 family.</text>
</comment>
<evidence type="ECO:0000256" key="6">
    <source>
        <dbReference type="ARBA" id="ARBA00046645"/>
    </source>
</evidence>
<feature type="region of interest" description="Disordered" evidence="8">
    <location>
        <begin position="1"/>
        <end position="54"/>
    </location>
</feature>
<dbReference type="Pfam" id="PF23659">
    <property type="entry name" value="UFL1"/>
    <property type="match status" value="1"/>
</dbReference>
<reference evidence="12" key="1">
    <citation type="journal article" date="2011" name="Nat. Biotechnol.">
        <title>Genome sequencing and comparison of two nonhuman primate animal models, the cynomolgus and Chinese rhesus macaques.</title>
        <authorList>
            <person name="Yan G."/>
            <person name="Zhang G."/>
            <person name="Fang X."/>
            <person name="Zhang Y."/>
            <person name="Li C."/>
            <person name="Ling F."/>
            <person name="Cooper D.N."/>
            <person name="Li Q."/>
            <person name="Li Y."/>
            <person name="van Gool A.J."/>
            <person name="Du H."/>
            <person name="Chen J."/>
            <person name="Chen R."/>
            <person name="Zhang P."/>
            <person name="Huang Z."/>
            <person name="Thompson J.R."/>
            <person name="Meng Y."/>
            <person name="Bai Y."/>
            <person name="Wang J."/>
            <person name="Zhuo M."/>
            <person name="Wang T."/>
            <person name="Huang Y."/>
            <person name="Wei L."/>
            <person name="Li J."/>
            <person name="Wang Z."/>
            <person name="Hu H."/>
            <person name="Yang P."/>
            <person name="Le L."/>
            <person name="Stenson P.D."/>
            <person name="Li B."/>
            <person name="Liu X."/>
            <person name="Ball E.V."/>
            <person name="An N."/>
            <person name="Huang Q."/>
            <person name="Zhang Y."/>
            <person name="Fan W."/>
            <person name="Zhang X."/>
            <person name="Li Y."/>
            <person name="Wang W."/>
            <person name="Katze M.G."/>
            <person name="Su B."/>
            <person name="Nielsen R."/>
            <person name="Yang H."/>
            <person name="Wang J."/>
            <person name="Wang X."/>
            <person name="Wang J."/>
        </authorList>
    </citation>
    <scope>NUCLEOTIDE SEQUENCE [LARGE SCALE GENOMIC DNA]</scope>
    <source>
        <strain evidence="12">CE-4</strain>
    </source>
</reference>
<evidence type="ECO:0000259" key="10">
    <source>
        <dbReference type="Pfam" id="PF23659"/>
    </source>
</evidence>
<feature type="domain" description="E3 UFM1-protein ligase 1-like N-terminal" evidence="9">
    <location>
        <begin position="69"/>
        <end position="393"/>
    </location>
</feature>
<evidence type="ECO:0000256" key="4">
    <source>
        <dbReference type="ARBA" id="ARBA00022786"/>
    </source>
</evidence>
<feature type="region of interest" description="Disordered" evidence="8">
    <location>
        <begin position="516"/>
        <end position="582"/>
    </location>
</feature>
<comment type="subunit">
    <text evidence="6">Catalytic component of the UFM1 ribosome E3 ligase (UREL) complex, composed of UFL1, DDRGK1 and CDK5RAP3. Interacts with E2-like enzyme UFC1. Interacts with RELA. Interacts with NBN; promoting recruitment to double-strand breaks following DNA damage. Interacts (when phosphorylated) with YWHAG/14-3-3-gamma; sequestering UFL1 and preventing its association with PDCD1/PD-1 substrate.</text>
</comment>
<keyword evidence="4" id="KW-0833">Ubl conjugation pathway</keyword>
<keyword evidence="3" id="KW-0808">Transferase</keyword>
<dbReference type="GO" id="GO:0061666">
    <property type="term" value="F:UFM1 ligase activity"/>
    <property type="evidence" value="ECO:0007669"/>
    <property type="project" value="InterPro"/>
</dbReference>
<gene>
    <name evidence="12" type="ORF">EGM_13849</name>
</gene>
<dbReference type="GO" id="GO:0005789">
    <property type="term" value="C:endoplasmic reticulum membrane"/>
    <property type="evidence" value="ECO:0007669"/>
    <property type="project" value="TreeGrafter"/>
</dbReference>
<evidence type="ECO:0000256" key="5">
    <source>
        <dbReference type="ARBA" id="ARBA00031516"/>
    </source>
</evidence>
<evidence type="ECO:0000256" key="8">
    <source>
        <dbReference type="SAM" id="MobiDB-lite"/>
    </source>
</evidence>
<evidence type="ECO:0000313" key="12">
    <source>
        <dbReference type="EMBL" id="EHH53244.1"/>
    </source>
</evidence>
<dbReference type="GO" id="GO:0032434">
    <property type="term" value="P:regulation of proteasomal ubiquitin-dependent protein catabolic process"/>
    <property type="evidence" value="ECO:0007669"/>
    <property type="project" value="TreeGrafter"/>
</dbReference>
<feature type="compositionally biased region" description="Basic and acidic residues" evidence="8">
    <location>
        <begin position="1"/>
        <end position="21"/>
    </location>
</feature>
<evidence type="ECO:0000256" key="1">
    <source>
        <dbReference type="ARBA" id="ARBA00010789"/>
    </source>
</evidence>
<dbReference type="Proteomes" id="UP000009130">
    <property type="component" value="Chromosome 4"/>
</dbReference>
<dbReference type="GO" id="GO:1990592">
    <property type="term" value="P:protein K69-linked ufmylation"/>
    <property type="evidence" value="ECO:0007669"/>
    <property type="project" value="TreeGrafter"/>
</dbReference>
<dbReference type="PANTHER" id="PTHR31057:SF0">
    <property type="entry name" value="E3 UFM1-PROTEIN LIGASE 1"/>
    <property type="match status" value="1"/>
</dbReference>
<dbReference type="Pfam" id="PF09743">
    <property type="entry name" value="E3_UFM1_ligase"/>
    <property type="match status" value="1"/>
</dbReference>
<dbReference type="Pfam" id="PF25870">
    <property type="entry name" value="WHD_UFL1_5th"/>
    <property type="match status" value="1"/>
</dbReference>
<feature type="domain" description="E3 UFM1-protein ligase 1-like" evidence="10">
    <location>
        <begin position="640"/>
        <end position="767"/>
    </location>
</feature>
<dbReference type="Pfam" id="PF25041">
    <property type="entry name" value="UFL1_C"/>
    <property type="match status" value="1"/>
</dbReference>
<sequence>MHTEEDGEVKEKENKKEEEIVKAGGGHGERRKKMKKRKGARDKEEGYKSLLDSSASTASQAVMADAWEEIRRLAADFQRAQFAEATQRLSERNCIEIVNKLIAQKQLEVVHTLDGKEYITPAQISKEMRDELHLRGGRVNIVDLQQVINVDLIHIENRIGDIIKSEKHVQLVLGQLIDENYLDRLAEEVNDKLQESGQVTISELCKTYDLPGNFLTQALTQRLGRIISGHIDLDNRGVIFTEAFVARHKARIRGLFSAITRSVAALDSHRSVNPIVKCACKGCWVHAPYENRMPDDLRWNSFILKPSPTTWVHAKFVFHETSPWCQKAVLEELVNSGRLRGTVVGGRQDKAVFVPDIYSRTQSTWVDSFFRQNGYLEFDALSRLGIPDAVSYIKKRYKTTQLLFLKAACVGQGLVDQVEASVEEAISSGTWVDIAPLLPTSLSVEDAAILLQQVMRAFSKQASAVVFSDTVVVSEKFINDCTELFRELMHQKAEKELKNNPVHLITEEDLKQISTLESVSTSKKDKKDERRRKATEGSGSVRGGGGGNAREYKIRKVKKKGRKDDDSDDETQSSHTGKKKPEISFMFQDEIEDFLRKHIQDAPEEFISELAEYLIKQVVRSVFMSSTTSASGTGRKRTIKDLQEEVSNLYNNIRLFEKGMKFFADDTQAALTKHLLKSVCTDITNLIFNFLASDLMMAVDDPAAITSEQIPNCLDSLMSPALVPTSAVENTGDPVPCPLRATEGLSIEDFISCLDSAAEACDIMVKRGDKKRERQILFQHRQALAEQLKVTEDPALILHLTSVLLFQFSTHTMLHAPGRCVPQIIAFLNSKIPEDQHALLVKYQGLVVKQLVSQNKKTGQGDYPLNNELGKEQEDVANTRKELQELSSSIKDLVLKSRKSSVTEE</sequence>
<dbReference type="EMBL" id="CM001279">
    <property type="protein sequence ID" value="EHH53244.1"/>
    <property type="molecule type" value="Genomic_DNA"/>
</dbReference>
<feature type="domain" description="E3 UFM1-protein ligase-like C-terminal" evidence="11">
    <location>
        <begin position="773"/>
        <end position="893"/>
    </location>
</feature>
<dbReference type="InterPro" id="IPR056580">
    <property type="entry name" value="Ufl1_dom"/>
</dbReference>
<protein>
    <recommendedName>
        <fullName evidence="2">E3 UFM1-protein ligase 1</fullName>
    </recommendedName>
    <alternativeName>
        <fullName evidence="5">E3 UFM1-protein transferase 1</fullName>
    </alternativeName>
</protein>
<evidence type="ECO:0000256" key="7">
    <source>
        <dbReference type="SAM" id="Coils"/>
    </source>
</evidence>